<dbReference type="Proteomes" id="UP000492821">
    <property type="component" value="Unassembled WGS sequence"/>
</dbReference>
<dbReference type="Gene3D" id="3.80.10.10">
    <property type="entry name" value="Ribonuclease Inhibitor"/>
    <property type="match status" value="1"/>
</dbReference>
<accession>A0A7E4VDC3</accession>
<sequence>MPYPIAKLAYGLRCRLAELAIPFERYNLQIAAGDVSICPSKRQLLRKRQHYSLDFVCENGNVSVSKRAIPNNTPFVYTENCFFECTDGIALYNFDLPDLTSETMGHFLLRPHKVGLHHCNISKPFLEVLSKTSYTHVTHFYIHNQNHRCIISLADIITAFPRIRYLVLSEGYLTDNWLTDLLPLQNSSLEVLRIYVNSDQFKKVKKEQLLTFLKAQRQGFSLAIKILGSGKHLKFYFLFLNEFLNRKLNKFETNPPPPMKYTRIAITYRDVLSAWFLPVYTSYGLSRK</sequence>
<organism evidence="1 2">
    <name type="scientific">Panagrellus redivivus</name>
    <name type="common">Microworm</name>
    <dbReference type="NCBI Taxonomy" id="6233"/>
    <lineage>
        <taxon>Eukaryota</taxon>
        <taxon>Metazoa</taxon>
        <taxon>Ecdysozoa</taxon>
        <taxon>Nematoda</taxon>
        <taxon>Chromadorea</taxon>
        <taxon>Rhabditida</taxon>
        <taxon>Tylenchina</taxon>
        <taxon>Panagrolaimomorpha</taxon>
        <taxon>Panagrolaimoidea</taxon>
        <taxon>Panagrolaimidae</taxon>
        <taxon>Panagrellus</taxon>
    </lineage>
</organism>
<dbReference type="WBParaSite" id="Pan_g19647.t1">
    <property type="protein sequence ID" value="Pan_g19647.t1"/>
    <property type="gene ID" value="Pan_g19647"/>
</dbReference>
<keyword evidence="1" id="KW-1185">Reference proteome</keyword>
<reference evidence="1" key="1">
    <citation type="journal article" date="2013" name="Genetics">
        <title>The draft genome and transcriptome of Panagrellus redivivus are shaped by the harsh demands of a free-living lifestyle.</title>
        <authorList>
            <person name="Srinivasan J."/>
            <person name="Dillman A.R."/>
            <person name="Macchietto M.G."/>
            <person name="Heikkinen L."/>
            <person name="Lakso M."/>
            <person name="Fracchia K.M."/>
            <person name="Antoshechkin I."/>
            <person name="Mortazavi A."/>
            <person name="Wong G."/>
            <person name="Sternberg P.W."/>
        </authorList>
    </citation>
    <scope>NUCLEOTIDE SEQUENCE [LARGE SCALE GENOMIC DNA]</scope>
    <source>
        <strain evidence="1">MT8872</strain>
    </source>
</reference>
<dbReference type="InterPro" id="IPR032675">
    <property type="entry name" value="LRR_dom_sf"/>
</dbReference>
<dbReference type="AlphaFoldDB" id="A0A7E4VDC3"/>
<evidence type="ECO:0000313" key="1">
    <source>
        <dbReference type="Proteomes" id="UP000492821"/>
    </source>
</evidence>
<evidence type="ECO:0000313" key="2">
    <source>
        <dbReference type="WBParaSite" id="Pan_g19647.t1"/>
    </source>
</evidence>
<protein>
    <submittedName>
        <fullName evidence="2">F-box/FBD/LRR-repeat protein</fullName>
    </submittedName>
</protein>
<proteinExistence type="predicted"/>
<reference evidence="2" key="2">
    <citation type="submission" date="2020-10" db="UniProtKB">
        <authorList>
            <consortium name="WormBaseParasite"/>
        </authorList>
    </citation>
    <scope>IDENTIFICATION</scope>
</reference>
<name>A0A7E4VDC3_PANRE</name>
<dbReference type="SUPFAM" id="SSF52047">
    <property type="entry name" value="RNI-like"/>
    <property type="match status" value="1"/>
</dbReference>